<dbReference type="AlphaFoldDB" id="A0A554MUG1"/>
<evidence type="ECO:0000313" key="1">
    <source>
        <dbReference type="EMBL" id="TSD08731.1"/>
    </source>
</evidence>
<proteinExistence type="predicted"/>
<name>A0A554MUG1_9EURY</name>
<dbReference type="Proteomes" id="UP000319894">
    <property type="component" value="Unassembled WGS sequence"/>
</dbReference>
<comment type="caution">
    <text evidence="1">The sequence shown here is derived from an EMBL/GenBank/DDBJ whole genome shotgun (WGS) entry which is preliminary data.</text>
</comment>
<evidence type="ECO:0000313" key="2">
    <source>
        <dbReference type="Proteomes" id="UP000319894"/>
    </source>
</evidence>
<organism evidence="1 2">
    <name type="scientific">Haloglomus irregulare</name>
    <dbReference type="NCBI Taxonomy" id="2234134"/>
    <lineage>
        <taxon>Archaea</taxon>
        <taxon>Methanobacteriati</taxon>
        <taxon>Methanobacteriota</taxon>
        <taxon>Stenosarchaea group</taxon>
        <taxon>Halobacteria</taxon>
        <taxon>Halobacteriales</taxon>
        <taxon>Natronomonadaceae</taxon>
        <taxon>Haloglomus</taxon>
    </lineage>
</organism>
<reference evidence="1 2" key="1">
    <citation type="submission" date="2018-06" db="EMBL/GenBank/DDBJ databases">
        <title>Natronomonas sp. F16-60 a new haloarchaeon isolated from a solar saltern of Isla Cristina, Huelva, Spain.</title>
        <authorList>
            <person name="Duran-Viseras A."/>
            <person name="Sanchez-Porro C."/>
            <person name="Ventosa A."/>
        </authorList>
    </citation>
    <scope>NUCLEOTIDE SEQUENCE [LARGE SCALE GENOMIC DNA]</scope>
    <source>
        <strain evidence="1 2">F16-60</strain>
    </source>
</reference>
<accession>A0A554MUG1</accession>
<dbReference type="OrthoDB" id="163843at2157"/>
<gene>
    <name evidence="1" type="ORF">DP107_18500</name>
</gene>
<protein>
    <submittedName>
        <fullName evidence="1">Uncharacterized protein</fullName>
    </submittedName>
</protein>
<keyword evidence="2" id="KW-1185">Reference proteome</keyword>
<dbReference type="EMBL" id="QMDX01000028">
    <property type="protein sequence ID" value="TSD08731.1"/>
    <property type="molecule type" value="Genomic_DNA"/>
</dbReference>
<dbReference type="InParanoid" id="A0A554MUG1"/>
<sequence>MFDDQKSRALGATVVFVQGLATALFPQFSVRFARKIISKNFDNSSELEAKPTYLRRLRAIGVGTMAAAGTDLLLQDASETDVESTQTAESGDT</sequence>